<dbReference type="SUPFAM" id="SSF52425">
    <property type="entry name" value="Cryptochrome/photolyase, N-terminal domain"/>
    <property type="match status" value="1"/>
</dbReference>
<dbReference type="InterPro" id="IPR018394">
    <property type="entry name" value="DNA_photolyase_1_CS_C"/>
</dbReference>
<dbReference type="SUPFAM" id="SSF48173">
    <property type="entry name" value="Cryptochrome/photolyase FAD-binding domain"/>
    <property type="match status" value="1"/>
</dbReference>
<dbReference type="Proteomes" id="UP000290191">
    <property type="component" value="Unassembled WGS sequence"/>
</dbReference>
<feature type="domain" description="Photolyase/cryptochrome alpha/beta" evidence="8">
    <location>
        <begin position="1"/>
        <end position="121"/>
    </location>
</feature>
<feature type="binding site" evidence="5">
    <location>
        <position position="250"/>
    </location>
    <ligand>
        <name>FAD</name>
        <dbReference type="ChEBI" id="CHEBI:57692"/>
    </ligand>
</feature>
<dbReference type="Gene3D" id="3.40.50.620">
    <property type="entry name" value="HUPs"/>
    <property type="match status" value="1"/>
</dbReference>
<dbReference type="InterPro" id="IPR014729">
    <property type="entry name" value="Rossmann-like_a/b/a_fold"/>
</dbReference>
<dbReference type="AlphaFoldDB" id="A0A4Q0XYD5"/>
<sequence>MRQILWFRRDLRVEDSALLQNAKDKVLPIFIFDKNILNSLPKEDKRVNFIYKSVIKLKKELQKIGLDLAVFYAEPKEVFTTLQKLNIDEVLCSVDFDSYAKKRDKEIEKIIPIKRYLDSFILDPKDHLKKDKTPYKVFTPFFNSLDAITQAANIELKKRNYNLKLIDFDYSNTPTLESLGFKKTTLPDFLEKDAFCLLEEFSKKVETYEVQRDYFYKEASSKISVHLRFGLISPLMIFNYIKRFPNSDFFIRELFWREFYNYILFHFPNSQFENFNGINIKWNEDKEDFERWCKGETGIPIIDAAMRHLNKTGVMHNRLRMVVASFLTKNLFIDWKKGEEYFALKLLDFEASSNIGSWQWSASTGADAVPYFRVFNPYTQSKKFDKDGIFIKSVIKELKEVDSKLFHIENAVQRNLFVDYPKAMVDISLSRKRSIEKYKEAKNETL</sequence>
<dbReference type="RefSeq" id="WP_129082215.1">
    <property type="nucleotide sequence ID" value="NZ_CP041070.1"/>
</dbReference>
<feature type="binding site" evidence="5">
    <location>
        <begin position="220"/>
        <end position="224"/>
    </location>
    <ligand>
        <name>FAD</name>
        <dbReference type="ChEBI" id="CHEBI:57692"/>
    </ligand>
</feature>
<feature type="site" description="Electron transfer via tryptophanyl radical" evidence="6">
    <location>
        <position position="358"/>
    </location>
</feature>
<keyword evidence="3 5" id="KW-0274">FAD</keyword>
<dbReference type="OrthoDB" id="9772484at2"/>
<dbReference type="PROSITE" id="PS51645">
    <property type="entry name" value="PHR_CRY_ALPHA_BETA"/>
    <property type="match status" value="1"/>
</dbReference>
<dbReference type="PROSITE" id="PS00394">
    <property type="entry name" value="DNA_PHOTOLYASES_1_1"/>
    <property type="match status" value="1"/>
</dbReference>
<feature type="binding site" evidence="5">
    <location>
        <begin position="253"/>
        <end position="260"/>
    </location>
    <ligand>
        <name>FAD</name>
        <dbReference type="ChEBI" id="CHEBI:57692"/>
    </ligand>
</feature>
<dbReference type="Gene3D" id="1.25.40.80">
    <property type="match status" value="1"/>
</dbReference>
<evidence type="ECO:0000256" key="3">
    <source>
        <dbReference type="ARBA" id="ARBA00022827"/>
    </source>
</evidence>
<dbReference type="STRING" id="877500.GCA_000935065_02123"/>
<evidence type="ECO:0000256" key="5">
    <source>
        <dbReference type="PIRSR" id="PIRSR602081-1"/>
    </source>
</evidence>
<evidence type="ECO:0000313" key="9">
    <source>
        <dbReference type="EMBL" id="RXJ62592.1"/>
    </source>
</evidence>
<protein>
    <submittedName>
        <fullName evidence="9">Deoxyribodipyrimidine photolyase</fullName>
    </submittedName>
</protein>
<dbReference type="InterPro" id="IPR036155">
    <property type="entry name" value="Crypto/Photolyase_N_sf"/>
</dbReference>
<dbReference type="Gene3D" id="1.10.579.10">
    <property type="entry name" value="DNA Cyclobutane Dipyrimidine Photolyase, subunit A, domain 3"/>
    <property type="match status" value="1"/>
</dbReference>
<reference evidence="9 10" key="1">
    <citation type="submission" date="2017-10" db="EMBL/GenBank/DDBJ databases">
        <title>Genomics of the genus Arcobacter.</title>
        <authorList>
            <person name="Perez-Cataluna A."/>
            <person name="Figueras M.J."/>
        </authorList>
    </citation>
    <scope>NUCLEOTIDE SEQUENCE [LARGE SCALE GENOMIC DNA]</scope>
    <source>
        <strain evidence="9 10">DSM 24636</strain>
    </source>
</reference>
<evidence type="ECO:0000256" key="2">
    <source>
        <dbReference type="ARBA" id="ARBA00022630"/>
    </source>
</evidence>
<comment type="cofactor">
    <cofactor evidence="5">
        <name>FAD</name>
        <dbReference type="ChEBI" id="CHEBI:57692"/>
    </cofactor>
    <text evidence="5">Binds 1 FAD per subunit.</text>
</comment>
<dbReference type="PROSITE" id="PS00691">
    <property type="entry name" value="DNA_PHOTOLYASES_1_2"/>
    <property type="match status" value="1"/>
</dbReference>
<dbReference type="GO" id="GO:0003677">
    <property type="term" value="F:DNA binding"/>
    <property type="evidence" value="ECO:0007669"/>
    <property type="project" value="TreeGrafter"/>
</dbReference>
<name>A0A4Q0XYD5_9BACT</name>
<dbReference type="InterPro" id="IPR036134">
    <property type="entry name" value="Crypto/Photolyase_FAD-like_sf"/>
</dbReference>
<dbReference type="GO" id="GO:0003904">
    <property type="term" value="F:deoxyribodipyrimidine photo-lyase activity"/>
    <property type="evidence" value="ECO:0007669"/>
    <property type="project" value="TreeGrafter"/>
</dbReference>
<keyword evidence="9" id="KW-0456">Lyase</keyword>
<organism evidence="9 10">
    <name type="scientific">Halarcobacter anaerophilus</name>
    <dbReference type="NCBI Taxonomy" id="877500"/>
    <lineage>
        <taxon>Bacteria</taxon>
        <taxon>Pseudomonadati</taxon>
        <taxon>Campylobacterota</taxon>
        <taxon>Epsilonproteobacteria</taxon>
        <taxon>Campylobacterales</taxon>
        <taxon>Arcobacteraceae</taxon>
        <taxon>Halarcobacter</taxon>
    </lineage>
</organism>
<comment type="caution">
    <text evidence="9">The sequence shown here is derived from an EMBL/GenBank/DDBJ whole genome shotgun (WGS) entry which is preliminary data.</text>
</comment>
<keyword evidence="10" id="KW-1185">Reference proteome</keyword>
<keyword evidence="2 5" id="KW-0285">Flavoprotein</keyword>
<comment type="cofactor">
    <cofactor evidence="1">
        <name>(6R)-5,10-methylene-5,6,7,8-tetrahydrofolate</name>
        <dbReference type="ChEBI" id="CHEBI:15636"/>
    </cofactor>
</comment>
<proteinExistence type="inferred from homology"/>
<accession>A0A4Q0XYD5</accession>
<evidence type="ECO:0000256" key="6">
    <source>
        <dbReference type="PIRSR" id="PIRSR602081-2"/>
    </source>
</evidence>
<evidence type="ECO:0000259" key="8">
    <source>
        <dbReference type="PROSITE" id="PS51645"/>
    </source>
</evidence>
<dbReference type="PANTHER" id="PTHR11455:SF9">
    <property type="entry name" value="CRYPTOCHROME CIRCADIAN CLOCK 5 ISOFORM X1"/>
    <property type="match status" value="1"/>
</dbReference>
<keyword evidence="4 7" id="KW-0157">Chromophore</keyword>
<evidence type="ECO:0000256" key="7">
    <source>
        <dbReference type="RuleBase" id="RU004182"/>
    </source>
</evidence>
<dbReference type="Pfam" id="PF00875">
    <property type="entry name" value="DNA_photolyase"/>
    <property type="match status" value="1"/>
</dbReference>
<dbReference type="InterPro" id="IPR005101">
    <property type="entry name" value="Cryptochr/Photolyase_FAD-bd"/>
</dbReference>
<evidence type="ECO:0000313" key="10">
    <source>
        <dbReference type="Proteomes" id="UP000290191"/>
    </source>
</evidence>
<feature type="site" description="Electron transfer via tryptophanyl radical" evidence="6">
    <location>
        <position position="282"/>
    </location>
</feature>
<dbReference type="EMBL" id="PDKO01000007">
    <property type="protein sequence ID" value="RXJ62592.1"/>
    <property type="molecule type" value="Genomic_DNA"/>
</dbReference>
<dbReference type="GO" id="GO:0071949">
    <property type="term" value="F:FAD binding"/>
    <property type="evidence" value="ECO:0007669"/>
    <property type="project" value="TreeGrafter"/>
</dbReference>
<feature type="site" description="Electron transfer via tryptophanyl radical" evidence="6">
    <location>
        <position position="335"/>
    </location>
</feature>
<dbReference type="Pfam" id="PF03441">
    <property type="entry name" value="FAD_binding_7"/>
    <property type="match status" value="1"/>
</dbReference>
<dbReference type="InterPro" id="IPR006050">
    <property type="entry name" value="DNA_photolyase_N"/>
</dbReference>
<evidence type="ECO:0000256" key="4">
    <source>
        <dbReference type="ARBA" id="ARBA00022991"/>
    </source>
</evidence>
<dbReference type="PANTHER" id="PTHR11455">
    <property type="entry name" value="CRYPTOCHROME"/>
    <property type="match status" value="1"/>
</dbReference>
<feature type="binding site" evidence="5">
    <location>
        <position position="208"/>
    </location>
    <ligand>
        <name>FAD</name>
        <dbReference type="ChEBI" id="CHEBI:57692"/>
    </ligand>
</feature>
<gene>
    <name evidence="9" type="ORF">CRV06_08985</name>
</gene>
<evidence type="ECO:0000256" key="1">
    <source>
        <dbReference type="ARBA" id="ARBA00001932"/>
    </source>
</evidence>
<dbReference type="GO" id="GO:0006139">
    <property type="term" value="P:nucleobase-containing compound metabolic process"/>
    <property type="evidence" value="ECO:0007669"/>
    <property type="project" value="UniProtKB-ARBA"/>
</dbReference>
<dbReference type="PRINTS" id="PR00147">
    <property type="entry name" value="DNAPHOTLYASE"/>
</dbReference>
<comment type="similarity">
    <text evidence="7">Belongs to the DNA photolyase family.</text>
</comment>
<dbReference type="GO" id="GO:0006950">
    <property type="term" value="P:response to stress"/>
    <property type="evidence" value="ECO:0007669"/>
    <property type="project" value="UniProtKB-ARBA"/>
</dbReference>
<dbReference type="InterPro" id="IPR002081">
    <property type="entry name" value="Cryptochrome/DNA_photolyase_1"/>
</dbReference>
<dbReference type="GO" id="GO:0009416">
    <property type="term" value="P:response to light stimulus"/>
    <property type="evidence" value="ECO:0007669"/>
    <property type="project" value="TreeGrafter"/>
</dbReference>